<protein>
    <submittedName>
        <fullName evidence="2">Uncharacterized protein</fullName>
    </submittedName>
</protein>
<reference evidence="2" key="1">
    <citation type="submission" date="2023-03" db="EMBL/GenBank/DDBJ databases">
        <title>Massive genome expansion in bonnet fungi (Mycena s.s.) driven by repeated elements and novel gene families across ecological guilds.</title>
        <authorList>
            <consortium name="Lawrence Berkeley National Laboratory"/>
            <person name="Harder C.B."/>
            <person name="Miyauchi S."/>
            <person name="Viragh M."/>
            <person name="Kuo A."/>
            <person name="Thoen E."/>
            <person name="Andreopoulos B."/>
            <person name="Lu D."/>
            <person name="Skrede I."/>
            <person name="Drula E."/>
            <person name="Henrissat B."/>
            <person name="Morin E."/>
            <person name="Kohler A."/>
            <person name="Barry K."/>
            <person name="LaButti K."/>
            <person name="Morin E."/>
            <person name="Salamov A."/>
            <person name="Lipzen A."/>
            <person name="Mereny Z."/>
            <person name="Hegedus B."/>
            <person name="Baldrian P."/>
            <person name="Stursova M."/>
            <person name="Weitz H."/>
            <person name="Taylor A."/>
            <person name="Grigoriev I.V."/>
            <person name="Nagy L.G."/>
            <person name="Martin F."/>
            <person name="Kauserud H."/>
        </authorList>
    </citation>
    <scope>NUCLEOTIDE SEQUENCE</scope>
    <source>
        <strain evidence="2">CBHHK182m</strain>
    </source>
</reference>
<feature type="compositionally biased region" description="Basic residues" evidence="1">
    <location>
        <begin position="297"/>
        <end position="310"/>
    </location>
</feature>
<evidence type="ECO:0000313" key="3">
    <source>
        <dbReference type="Proteomes" id="UP001215598"/>
    </source>
</evidence>
<sequence>MDGKLFCQRTVRLDAMFDAGVFILNKTAFLSMSLVGLDAEEHLLFAFRPDLNGMRDSEFVFEAVAPWLASPQLNGLATGIIATDLQLHREMGRAFFFAAAYLFLYHHHPSELPAMPSVKDPQPNHAHTGMVYPSRPPSADNDGAFACAVPLYTHSGFTDLEDHDENREWHLVKHPLKAAAFSDFSSLRSYLEELRDPDFVFDDRKDAAKVSHHAHALDLARALYKWCTTFHRHKASIVQIHHAQITVPAVALRDLIVYDPTGRDKRLALSRLDPRISSLFPSPTFVADNVTSSQSHHVPHRAPQSHHGPHRAPDDSRFDALVLPSVRSSEPHAVPYSVYSRNYAGPRTHVVSLIDGMLNTCEMYLDAVAAEASSAKSSVPRIPTTSATDEAEA</sequence>
<dbReference type="EMBL" id="JARKIB010000065">
    <property type="protein sequence ID" value="KAJ7750570.1"/>
    <property type="molecule type" value="Genomic_DNA"/>
</dbReference>
<name>A0AAD7IU91_9AGAR</name>
<dbReference type="AlphaFoldDB" id="A0AAD7IU91"/>
<evidence type="ECO:0000256" key="1">
    <source>
        <dbReference type="SAM" id="MobiDB-lite"/>
    </source>
</evidence>
<keyword evidence="3" id="KW-1185">Reference proteome</keyword>
<comment type="caution">
    <text evidence="2">The sequence shown here is derived from an EMBL/GenBank/DDBJ whole genome shotgun (WGS) entry which is preliminary data.</text>
</comment>
<proteinExistence type="predicted"/>
<feature type="region of interest" description="Disordered" evidence="1">
    <location>
        <begin position="290"/>
        <end position="316"/>
    </location>
</feature>
<evidence type="ECO:0000313" key="2">
    <source>
        <dbReference type="EMBL" id="KAJ7750570.1"/>
    </source>
</evidence>
<gene>
    <name evidence="2" type="ORF">B0H16DRAFT_1842654</name>
</gene>
<dbReference type="Proteomes" id="UP001215598">
    <property type="component" value="Unassembled WGS sequence"/>
</dbReference>
<accession>A0AAD7IU91</accession>
<organism evidence="2 3">
    <name type="scientific">Mycena metata</name>
    <dbReference type="NCBI Taxonomy" id="1033252"/>
    <lineage>
        <taxon>Eukaryota</taxon>
        <taxon>Fungi</taxon>
        <taxon>Dikarya</taxon>
        <taxon>Basidiomycota</taxon>
        <taxon>Agaricomycotina</taxon>
        <taxon>Agaricomycetes</taxon>
        <taxon>Agaricomycetidae</taxon>
        <taxon>Agaricales</taxon>
        <taxon>Marasmiineae</taxon>
        <taxon>Mycenaceae</taxon>
        <taxon>Mycena</taxon>
    </lineage>
</organism>